<dbReference type="EMBL" id="VLKE01000001">
    <property type="protein sequence ID" value="TWH69086.1"/>
    <property type="molecule type" value="Genomic_DNA"/>
</dbReference>
<comment type="caution">
    <text evidence="1">The sequence shown here is derived from an EMBL/GenBank/DDBJ whole genome shotgun (WGS) entry which is preliminary data.</text>
</comment>
<reference evidence="1 2" key="1">
    <citation type="submission" date="2019-07" db="EMBL/GenBank/DDBJ databases">
        <title>R&amp;d 2014.</title>
        <authorList>
            <person name="Klenk H.-P."/>
        </authorList>
    </citation>
    <scope>NUCLEOTIDE SEQUENCE [LARGE SCALE GENOMIC DNA]</scope>
    <source>
        <strain evidence="1 2">DSM 43868</strain>
    </source>
</reference>
<dbReference type="AlphaFoldDB" id="A0A562IE17"/>
<proteinExistence type="predicted"/>
<dbReference type="Proteomes" id="UP000319825">
    <property type="component" value="Unassembled WGS sequence"/>
</dbReference>
<evidence type="ECO:0000313" key="1">
    <source>
        <dbReference type="EMBL" id="TWH69086.1"/>
    </source>
</evidence>
<keyword evidence="2" id="KW-1185">Reference proteome</keyword>
<protein>
    <submittedName>
        <fullName evidence="1">Uncharacterized protein</fullName>
    </submittedName>
</protein>
<organism evidence="1 2">
    <name type="scientific">Micromonospora olivasterospora</name>
    <dbReference type="NCBI Taxonomy" id="1880"/>
    <lineage>
        <taxon>Bacteria</taxon>
        <taxon>Bacillati</taxon>
        <taxon>Actinomycetota</taxon>
        <taxon>Actinomycetes</taxon>
        <taxon>Micromonosporales</taxon>
        <taxon>Micromonosporaceae</taxon>
        <taxon>Micromonospora</taxon>
    </lineage>
</organism>
<sequence>MSPPQLSDLVASFRRSLRAAGKAARTQIFHGQSIRSFCDWLTAQGRPTTLGQLNRHSISVWLADLSHRGRIGMCGRKARPWHPCFGEVLGGPIVRT</sequence>
<evidence type="ECO:0000313" key="2">
    <source>
        <dbReference type="Proteomes" id="UP000319825"/>
    </source>
</evidence>
<name>A0A562IE17_MICOL</name>
<accession>A0A562IE17</accession>
<gene>
    <name evidence="1" type="ORF">JD77_04088</name>
</gene>